<feature type="transmembrane region" description="Helical" evidence="5">
    <location>
        <begin position="29"/>
        <end position="54"/>
    </location>
</feature>
<feature type="transmembrane region" description="Helical" evidence="5">
    <location>
        <begin position="172"/>
        <end position="193"/>
    </location>
</feature>
<dbReference type="GO" id="GO:0005506">
    <property type="term" value="F:iron ion binding"/>
    <property type="evidence" value="ECO:0007669"/>
    <property type="project" value="InterPro"/>
</dbReference>
<dbReference type="GO" id="GO:0016020">
    <property type="term" value="C:membrane"/>
    <property type="evidence" value="ECO:0007669"/>
    <property type="project" value="UniProtKB-SubCell"/>
</dbReference>
<dbReference type="GO" id="GO:0008610">
    <property type="term" value="P:lipid biosynthetic process"/>
    <property type="evidence" value="ECO:0007669"/>
    <property type="project" value="InterPro"/>
</dbReference>
<evidence type="ECO:0000313" key="7">
    <source>
        <dbReference type="EMBL" id="TNV77241.1"/>
    </source>
</evidence>
<dbReference type="Pfam" id="PF04116">
    <property type="entry name" value="FA_hydroxylase"/>
    <property type="match status" value="1"/>
</dbReference>
<proteinExistence type="predicted"/>
<protein>
    <recommendedName>
        <fullName evidence="6">Fatty acid hydroxylase domain-containing protein</fullName>
    </recommendedName>
</protein>
<evidence type="ECO:0000256" key="5">
    <source>
        <dbReference type="SAM" id="Phobius"/>
    </source>
</evidence>
<dbReference type="InterPro" id="IPR006694">
    <property type="entry name" value="Fatty_acid_hydroxylase"/>
</dbReference>
<keyword evidence="8" id="KW-1185">Reference proteome</keyword>
<dbReference type="InterPro" id="IPR050307">
    <property type="entry name" value="Sterol_Desaturase_Related"/>
</dbReference>
<dbReference type="PANTHER" id="PTHR11863">
    <property type="entry name" value="STEROL DESATURASE"/>
    <property type="match status" value="1"/>
</dbReference>
<name>A0A8J8T0P0_HALGN</name>
<keyword evidence="3 5" id="KW-1133">Transmembrane helix</keyword>
<feature type="transmembrane region" description="Helical" evidence="5">
    <location>
        <begin position="74"/>
        <end position="95"/>
    </location>
</feature>
<keyword evidence="4 5" id="KW-0472">Membrane</keyword>
<sequence>MKPTKQQPKKRTFLDLLTIEKDRYLRKGFFWQSVNVVLGYSEVTFIIWFGSFIWPKVLEFLGQNNVEEWQFSVFFSWVYNASVFAICNVVFMVIYKLEHPFFEQYKVQKDEKWPWIQDPKAWRELLSKTLQLVLFNNLVIVPFILYLGVLLSGGQSTHSFATQDLPTAWTFLWQYCFCLIIEDAVFTFTHSMLHKPYLYKRVHKIHHTYTQAIGLSAEYAHPLEFVLGNMLPLGIPCMILGKRMHFYTFIAIGTLRIIGTTLGHSGYDFPFEPSELLPFRATSAYHDYHHAGNINGNLGGGTVLVDFIFGFNEHYYDHLDKIYGSKKEDRKTQ</sequence>
<dbReference type="GO" id="GO:0016491">
    <property type="term" value="F:oxidoreductase activity"/>
    <property type="evidence" value="ECO:0007669"/>
    <property type="project" value="InterPro"/>
</dbReference>
<organism evidence="7 8">
    <name type="scientific">Halteria grandinella</name>
    <dbReference type="NCBI Taxonomy" id="5974"/>
    <lineage>
        <taxon>Eukaryota</taxon>
        <taxon>Sar</taxon>
        <taxon>Alveolata</taxon>
        <taxon>Ciliophora</taxon>
        <taxon>Intramacronucleata</taxon>
        <taxon>Spirotrichea</taxon>
        <taxon>Stichotrichia</taxon>
        <taxon>Sporadotrichida</taxon>
        <taxon>Halteriidae</taxon>
        <taxon>Halteria</taxon>
    </lineage>
</organism>
<feature type="transmembrane region" description="Helical" evidence="5">
    <location>
        <begin position="132"/>
        <end position="152"/>
    </location>
</feature>
<evidence type="ECO:0000256" key="1">
    <source>
        <dbReference type="ARBA" id="ARBA00004370"/>
    </source>
</evidence>
<comment type="caution">
    <text evidence="7">The sequence shown here is derived from an EMBL/GenBank/DDBJ whole genome shotgun (WGS) entry which is preliminary data.</text>
</comment>
<evidence type="ECO:0000256" key="4">
    <source>
        <dbReference type="ARBA" id="ARBA00023136"/>
    </source>
</evidence>
<evidence type="ECO:0000259" key="6">
    <source>
        <dbReference type="Pfam" id="PF04116"/>
    </source>
</evidence>
<reference evidence="7" key="1">
    <citation type="submission" date="2019-06" db="EMBL/GenBank/DDBJ databases">
        <authorList>
            <person name="Zheng W."/>
        </authorList>
    </citation>
    <scope>NUCLEOTIDE SEQUENCE</scope>
    <source>
        <strain evidence="7">QDHG01</strain>
    </source>
</reference>
<evidence type="ECO:0000256" key="2">
    <source>
        <dbReference type="ARBA" id="ARBA00022692"/>
    </source>
</evidence>
<dbReference type="Proteomes" id="UP000785679">
    <property type="component" value="Unassembled WGS sequence"/>
</dbReference>
<accession>A0A8J8T0P0</accession>
<dbReference type="EMBL" id="RRYP01012247">
    <property type="protein sequence ID" value="TNV77241.1"/>
    <property type="molecule type" value="Genomic_DNA"/>
</dbReference>
<evidence type="ECO:0000313" key="8">
    <source>
        <dbReference type="Proteomes" id="UP000785679"/>
    </source>
</evidence>
<dbReference type="OrthoDB" id="408954at2759"/>
<keyword evidence="2 5" id="KW-0812">Transmembrane</keyword>
<dbReference type="AlphaFoldDB" id="A0A8J8T0P0"/>
<gene>
    <name evidence="7" type="ORF">FGO68_gene14161</name>
</gene>
<comment type="subcellular location">
    <subcellularLocation>
        <location evidence="1">Membrane</location>
    </subcellularLocation>
</comment>
<evidence type="ECO:0000256" key="3">
    <source>
        <dbReference type="ARBA" id="ARBA00022989"/>
    </source>
</evidence>
<feature type="domain" description="Fatty acid hydroxylase" evidence="6">
    <location>
        <begin position="176"/>
        <end position="310"/>
    </location>
</feature>